<dbReference type="UniPathway" id="UPA00286"/>
<keyword evidence="5" id="KW-0732">Signal</keyword>
<dbReference type="eggNOG" id="ENOG5033J3R">
    <property type="taxonomic scope" value="Bacteria"/>
</dbReference>
<comment type="subcellular location">
    <subcellularLocation>
        <location evidence="1">Periplasm</location>
    </subcellularLocation>
</comment>
<evidence type="ECO:0000313" key="8">
    <source>
        <dbReference type="EMBL" id="ADL54531.1"/>
    </source>
</evidence>
<keyword evidence="6" id="KW-0574">Periplasm</keyword>
<dbReference type="Pfam" id="PF11182">
    <property type="entry name" value="AlgF"/>
    <property type="match status" value="1"/>
</dbReference>
<dbReference type="STRING" id="395494.Galf_0487"/>
<evidence type="ECO:0000256" key="4">
    <source>
        <dbReference type="ARBA" id="ARBA00013964"/>
    </source>
</evidence>
<comment type="pathway">
    <text evidence="2">Glycan biosynthesis; alginate biosynthesis.</text>
</comment>
<dbReference type="InterPro" id="IPR035422">
    <property type="entry name" value="AlgF"/>
</dbReference>
<evidence type="ECO:0000256" key="3">
    <source>
        <dbReference type="ARBA" id="ARBA00010033"/>
    </source>
</evidence>
<evidence type="ECO:0000313" key="9">
    <source>
        <dbReference type="Proteomes" id="UP000001235"/>
    </source>
</evidence>
<protein>
    <recommendedName>
        <fullName evidence="4">Alginate biosynthesis protein AlgF</fullName>
    </recommendedName>
</protein>
<gene>
    <name evidence="8" type="ordered locus">Galf_0487</name>
</gene>
<dbReference type="AlphaFoldDB" id="D9SC66"/>
<evidence type="ECO:0000256" key="7">
    <source>
        <dbReference type="ARBA" id="ARBA00022841"/>
    </source>
</evidence>
<reference evidence="8 9" key="1">
    <citation type="submission" date="2010-08" db="EMBL/GenBank/DDBJ databases">
        <title>Complete sequence of Gallionella capsiferriformans ES-2.</title>
        <authorList>
            <consortium name="US DOE Joint Genome Institute"/>
            <person name="Lucas S."/>
            <person name="Copeland A."/>
            <person name="Lapidus A."/>
            <person name="Cheng J.-F."/>
            <person name="Bruce D."/>
            <person name="Goodwin L."/>
            <person name="Pitluck S."/>
            <person name="Chertkov O."/>
            <person name="Davenport K.W."/>
            <person name="Detter J.C."/>
            <person name="Han C."/>
            <person name="Tapia R."/>
            <person name="Land M."/>
            <person name="Hauser L."/>
            <person name="Chang Y.-J."/>
            <person name="Jeffries C."/>
            <person name="Kyrpides N."/>
            <person name="Ivanova N."/>
            <person name="Mikhailova N."/>
            <person name="Shelobolina E.S."/>
            <person name="Picardal F."/>
            <person name="Roden E."/>
            <person name="Emerson D."/>
            <person name="Woyke T."/>
        </authorList>
    </citation>
    <scope>NUCLEOTIDE SEQUENCE [LARGE SCALE GENOMIC DNA]</scope>
    <source>
        <strain evidence="8 9">ES-2</strain>
    </source>
</reference>
<dbReference type="HOGENOM" id="CLU_1989413_0_0_4"/>
<sequence length="125" mass="13495">MTIAYEALRTNVKPLVFNDKLNENHLKAMLSVYNLDSKNGTFDILTADGKTAVFSGIAAGKNMMLSVNPVSVNLILTKTGNKVARAKIPVSMMAGATYSILLLPGEGGDPLIYIGQNKTERYTTQ</sequence>
<comment type="similarity">
    <text evidence="3">Belongs to the AlgF family.</text>
</comment>
<dbReference type="GO" id="GO:0042597">
    <property type="term" value="C:periplasmic space"/>
    <property type="evidence" value="ECO:0007669"/>
    <property type="project" value="UniProtKB-SubCell"/>
</dbReference>
<name>D9SC66_GALCS</name>
<dbReference type="GO" id="GO:0042121">
    <property type="term" value="P:alginic acid biosynthetic process"/>
    <property type="evidence" value="ECO:0007669"/>
    <property type="project" value="UniProtKB-UniPathway"/>
</dbReference>
<evidence type="ECO:0000256" key="5">
    <source>
        <dbReference type="ARBA" id="ARBA00022729"/>
    </source>
</evidence>
<accession>D9SC66</accession>
<dbReference type="EMBL" id="CP002159">
    <property type="protein sequence ID" value="ADL54531.1"/>
    <property type="molecule type" value="Genomic_DNA"/>
</dbReference>
<evidence type="ECO:0000256" key="1">
    <source>
        <dbReference type="ARBA" id="ARBA00004418"/>
    </source>
</evidence>
<keyword evidence="7" id="KW-0016">Alginate biosynthesis</keyword>
<evidence type="ECO:0000256" key="2">
    <source>
        <dbReference type="ARBA" id="ARBA00005182"/>
    </source>
</evidence>
<dbReference type="KEGG" id="gca:Galf_0487"/>
<keyword evidence="9" id="KW-1185">Reference proteome</keyword>
<evidence type="ECO:0000256" key="6">
    <source>
        <dbReference type="ARBA" id="ARBA00022764"/>
    </source>
</evidence>
<dbReference type="Proteomes" id="UP000001235">
    <property type="component" value="Chromosome"/>
</dbReference>
<organism evidence="8 9">
    <name type="scientific">Gallionella capsiferriformans (strain ES-2)</name>
    <name type="common">Gallionella ferruginea capsiferriformans (strain ES-2)</name>
    <dbReference type="NCBI Taxonomy" id="395494"/>
    <lineage>
        <taxon>Bacteria</taxon>
        <taxon>Pseudomonadati</taxon>
        <taxon>Pseudomonadota</taxon>
        <taxon>Betaproteobacteria</taxon>
        <taxon>Nitrosomonadales</taxon>
        <taxon>Gallionellaceae</taxon>
        <taxon>Gallionella</taxon>
    </lineage>
</organism>
<proteinExistence type="inferred from homology"/>